<proteinExistence type="predicted"/>
<keyword evidence="1" id="KW-0862">Zinc</keyword>
<dbReference type="PROSITE" id="PS50089">
    <property type="entry name" value="ZF_RING_2"/>
    <property type="match status" value="1"/>
</dbReference>
<protein>
    <submittedName>
        <fullName evidence="4">RING-H2 finger protein ATL12</fullName>
    </submittedName>
</protein>
<sequence>MNLEETSQQTINNCPRPDSGVRTTLWSFLQEKMGALSKFFLSPIYKATSICFSKVLPEALKFLILSAVILWSSYRRQSSRHEYMAQIDKQSCKFVFRKKLRPSLEAMECSICLCEIEEGDEARELHCNHVFHKNCLEKWLQRCHATCPLCRSLVVPEEVASEHKRSQAEHQLLKNSVEEELALMLLSTMTMSGWSCHSGF</sequence>
<dbReference type="InterPro" id="IPR013083">
    <property type="entry name" value="Znf_RING/FYVE/PHD"/>
</dbReference>
<evidence type="ECO:0000313" key="4">
    <source>
        <dbReference type="RefSeq" id="XP_027089755.2"/>
    </source>
</evidence>
<reference evidence="4" key="2">
    <citation type="submission" date="2025-08" db="UniProtKB">
        <authorList>
            <consortium name="RefSeq"/>
        </authorList>
    </citation>
    <scope>IDENTIFICATION</scope>
    <source>
        <tissue evidence="4">Leaves</tissue>
    </source>
</reference>
<dbReference type="PANTHER" id="PTHR47662:SF2">
    <property type="entry name" value="RING-H2 FINGER PROTEIN ATL57-LIKE"/>
    <property type="match status" value="1"/>
</dbReference>
<dbReference type="Proteomes" id="UP001652660">
    <property type="component" value="Chromosome 10e"/>
</dbReference>
<evidence type="ECO:0000256" key="1">
    <source>
        <dbReference type="PROSITE-ProRule" id="PRU00175"/>
    </source>
</evidence>
<dbReference type="RefSeq" id="XP_027089755.2">
    <property type="nucleotide sequence ID" value="XM_027233954.2"/>
</dbReference>
<dbReference type="InterPro" id="IPR001841">
    <property type="entry name" value="Znf_RING"/>
</dbReference>
<reference evidence="3" key="1">
    <citation type="journal article" date="2025" name="Foods">
        <title>Unveiling the Microbial Signatures of Arabica Coffee Cherries: Insights into Ripeness Specific Diversity, Functional Traits, and Implications for Quality and Safety.</title>
        <authorList>
            <consortium name="RefSeq"/>
            <person name="Tenea G.N."/>
            <person name="Cifuentes V."/>
            <person name="Reyes P."/>
            <person name="Cevallos-Vallejos M."/>
        </authorList>
    </citation>
    <scope>NUCLEOTIDE SEQUENCE [LARGE SCALE GENOMIC DNA]</scope>
</reference>
<evidence type="ECO:0000313" key="3">
    <source>
        <dbReference type="Proteomes" id="UP001652660"/>
    </source>
</evidence>
<dbReference type="PANTHER" id="PTHR47662">
    <property type="entry name" value="RING-TYPE DOMAIN-CONTAINING PROTEIN"/>
    <property type="match status" value="1"/>
</dbReference>
<name>A0A6P6UFY8_COFAR</name>
<feature type="domain" description="RING-type" evidence="2">
    <location>
        <begin position="109"/>
        <end position="151"/>
    </location>
</feature>
<dbReference type="GeneID" id="113710891"/>
<keyword evidence="1" id="KW-0479">Metal-binding</keyword>
<gene>
    <name evidence="4" type="primary">LOC113710891</name>
</gene>
<dbReference type="GO" id="GO:0008270">
    <property type="term" value="F:zinc ion binding"/>
    <property type="evidence" value="ECO:0007669"/>
    <property type="project" value="UniProtKB-KW"/>
</dbReference>
<dbReference type="OrthoDB" id="8062037at2759"/>
<dbReference type="Pfam" id="PF13639">
    <property type="entry name" value="zf-RING_2"/>
    <property type="match status" value="1"/>
</dbReference>
<dbReference type="AlphaFoldDB" id="A0A6P6UFY8"/>
<dbReference type="SMART" id="SM00184">
    <property type="entry name" value="RING"/>
    <property type="match status" value="1"/>
</dbReference>
<organism evidence="3 4">
    <name type="scientific">Coffea arabica</name>
    <name type="common">Arabian coffee</name>
    <dbReference type="NCBI Taxonomy" id="13443"/>
    <lineage>
        <taxon>Eukaryota</taxon>
        <taxon>Viridiplantae</taxon>
        <taxon>Streptophyta</taxon>
        <taxon>Embryophyta</taxon>
        <taxon>Tracheophyta</taxon>
        <taxon>Spermatophyta</taxon>
        <taxon>Magnoliopsida</taxon>
        <taxon>eudicotyledons</taxon>
        <taxon>Gunneridae</taxon>
        <taxon>Pentapetalae</taxon>
        <taxon>asterids</taxon>
        <taxon>lamiids</taxon>
        <taxon>Gentianales</taxon>
        <taxon>Rubiaceae</taxon>
        <taxon>Ixoroideae</taxon>
        <taxon>Gardenieae complex</taxon>
        <taxon>Bertiereae - Coffeeae clade</taxon>
        <taxon>Coffeeae</taxon>
        <taxon>Coffea</taxon>
    </lineage>
</organism>
<evidence type="ECO:0000259" key="2">
    <source>
        <dbReference type="PROSITE" id="PS50089"/>
    </source>
</evidence>
<keyword evidence="3" id="KW-1185">Reference proteome</keyword>
<dbReference type="Gene3D" id="3.30.40.10">
    <property type="entry name" value="Zinc/RING finger domain, C3HC4 (zinc finger)"/>
    <property type="match status" value="1"/>
</dbReference>
<dbReference type="SUPFAM" id="SSF57850">
    <property type="entry name" value="RING/U-box"/>
    <property type="match status" value="1"/>
</dbReference>
<dbReference type="CDD" id="cd16454">
    <property type="entry name" value="RING-H2_PA-TM-RING"/>
    <property type="match status" value="1"/>
</dbReference>
<accession>A0A6P6UFY8</accession>
<keyword evidence="1" id="KW-0863">Zinc-finger</keyword>